<dbReference type="EnsemblMetazoa" id="ISCW005752-RA">
    <property type="protein sequence ID" value="ISCW005752-PA"/>
    <property type="gene ID" value="ISCW005752"/>
</dbReference>
<protein>
    <submittedName>
        <fullName evidence="2 3">Uncharacterized protein</fullName>
    </submittedName>
</protein>
<dbReference type="PaxDb" id="6945-B7PP41"/>
<dbReference type="AlphaFoldDB" id="B7PP41"/>
<dbReference type="EMBL" id="ABJB010399458">
    <property type="status" value="NOT_ANNOTATED_CDS"/>
    <property type="molecule type" value="Genomic_DNA"/>
</dbReference>
<dbReference type="VEuPathDB" id="VectorBase:ISCW005752"/>
<dbReference type="EMBL" id="DS755854">
    <property type="protein sequence ID" value="EEC08363.1"/>
    <property type="molecule type" value="Genomic_DNA"/>
</dbReference>
<dbReference type="HOGENOM" id="CLU_2707530_0_0_1"/>
<proteinExistence type="predicted"/>
<evidence type="ECO:0000313" key="3">
    <source>
        <dbReference type="EnsemblMetazoa" id="ISCW005752-PA"/>
    </source>
</evidence>
<accession>B7PP41</accession>
<dbReference type="VEuPathDB" id="VectorBase:ISCP_029910"/>
<name>B7PP41_IXOSC</name>
<reference evidence="2 4" key="1">
    <citation type="submission" date="2008-03" db="EMBL/GenBank/DDBJ databases">
        <title>Annotation of Ixodes scapularis.</title>
        <authorList>
            <consortium name="Ixodes scapularis Genome Project Consortium"/>
            <person name="Caler E."/>
            <person name="Hannick L.I."/>
            <person name="Bidwell S."/>
            <person name="Joardar V."/>
            <person name="Thiagarajan M."/>
            <person name="Amedeo P."/>
            <person name="Galinsky K.J."/>
            <person name="Schobel S."/>
            <person name="Inman J."/>
            <person name="Hostetler J."/>
            <person name="Miller J."/>
            <person name="Hammond M."/>
            <person name="Megy K."/>
            <person name="Lawson D."/>
            <person name="Kodira C."/>
            <person name="Sutton G."/>
            <person name="Meyer J."/>
            <person name="Hill C.A."/>
            <person name="Birren B."/>
            <person name="Nene V."/>
            <person name="Collins F."/>
            <person name="Alarcon-Chaidez F."/>
            <person name="Wikel S."/>
            <person name="Strausberg R."/>
        </authorList>
    </citation>
    <scope>NUCLEOTIDE SEQUENCE [LARGE SCALE GENOMIC DNA]</scope>
    <source>
        <strain evidence="4">Wikel</strain>
        <strain evidence="2">Wikel colony</strain>
    </source>
</reference>
<gene>
    <name evidence="2" type="ORF">IscW_ISCW005752</name>
</gene>
<organism>
    <name type="scientific">Ixodes scapularis</name>
    <name type="common">Black-legged tick</name>
    <name type="synonym">Deer tick</name>
    <dbReference type="NCBI Taxonomy" id="6945"/>
    <lineage>
        <taxon>Eukaryota</taxon>
        <taxon>Metazoa</taxon>
        <taxon>Ecdysozoa</taxon>
        <taxon>Arthropoda</taxon>
        <taxon>Chelicerata</taxon>
        <taxon>Arachnida</taxon>
        <taxon>Acari</taxon>
        <taxon>Parasitiformes</taxon>
        <taxon>Ixodida</taxon>
        <taxon>Ixodoidea</taxon>
        <taxon>Ixodidae</taxon>
        <taxon>Ixodinae</taxon>
        <taxon>Ixodes</taxon>
    </lineage>
</organism>
<reference evidence="3" key="2">
    <citation type="submission" date="2020-05" db="UniProtKB">
        <authorList>
            <consortium name="EnsemblMetazoa"/>
        </authorList>
    </citation>
    <scope>IDENTIFICATION</scope>
    <source>
        <strain evidence="3">wikel</strain>
    </source>
</reference>
<evidence type="ECO:0000313" key="2">
    <source>
        <dbReference type="EMBL" id="EEC08363.1"/>
    </source>
</evidence>
<feature type="region of interest" description="Disordered" evidence="1">
    <location>
        <begin position="1"/>
        <end position="22"/>
    </location>
</feature>
<dbReference type="EMBL" id="ABJB010899372">
    <property type="status" value="NOT_ANNOTATED_CDS"/>
    <property type="molecule type" value="Genomic_DNA"/>
</dbReference>
<evidence type="ECO:0000313" key="4">
    <source>
        <dbReference type="Proteomes" id="UP000001555"/>
    </source>
</evidence>
<sequence length="73" mass="7906">MLERPETESAQGSLEGQEAFPSFSDVVPLKKTTFMLERPETESAQGSLEGQEAFPSFSDVVLVAQGLSKDSPE</sequence>
<dbReference type="OrthoDB" id="10062605at2759"/>
<dbReference type="InParanoid" id="B7PP41"/>
<dbReference type="Proteomes" id="UP000001555">
    <property type="component" value="Unassembled WGS sequence"/>
</dbReference>
<dbReference type="VEuPathDB" id="VectorBase:ISCI005752"/>
<keyword evidence="4" id="KW-1185">Reference proteome</keyword>
<evidence type="ECO:0000256" key="1">
    <source>
        <dbReference type="SAM" id="MobiDB-lite"/>
    </source>
</evidence>